<organism evidence="4 5">
    <name type="scientific">Caballeronia udeis</name>
    <dbReference type="NCBI Taxonomy" id="1232866"/>
    <lineage>
        <taxon>Bacteria</taxon>
        <taxon>Pseudomonadati</taxon>
        <taxon>Pseudomonadota</taxon>
        <taxon>Betaproteobacteria</taxon>
        <taxon>Burkholderiales</taxon>
        <taxon>Burkholderiaceae</taxon>
        <taxon>Caballeronia</taxon>
    </lineage>
</organism>
<accession>A0A158HGF7</accession>
<sequence length="517" mass="56957">MDSFEIDAKRRQWLLGSLAAGAGLILPWDFARAQGSASDDVLNIAYISDVPTWDPTAITVPQAQSIYETVFDSPLRYSPTLKLEARQITAWKWQDKTDQRLEVTLRDDILFHDGSKLTTADLKYSLHDRPSADKKLAVGGMFQTLKDVEIISPTRAVLVYAKPTPAAPIYLAFLAGYIVPKAYMEKAGIDGLLAKPIGAGPYKLVDYQRGSRIVLEAFDKYWGGVPAIKNVTFQITTEPSARVAAVESGRAGVAVQIPLREAQRLAKTPGITTKIYPYSEIYMLRMPNYVKPFDDENVRAAMHWSIDTAALSKAFYGGEAVPLSVTATPGSPADVPGFKIGFDPQRAIAALAKSGYGPNKPVKVPFLTTNGTFPSDYDMARAIAGMWQRVGIQADLTQTTMAKVIGEIQATKMSGVLLYSWANSTGDPENYTGRILDPRLRFSAWKDDSLAPRVEALMTEVDEDKRMAGYRALSQEASEKSWVVPLLQAVTTIAYRSNIDVKTFDSGYILPVEYKRK</sequence>
<dbReference type="AlphaFoldDB" id="A0A158HGF7"/>
<dbReference type="Gene3D" id="3.40.190.10">
    <property type="entry name" value="Periplasmic binding protein-like II"/>
    <property type="match status" value="1"/>
</dbReference>
<dbReference type="GO" id="GO:0030288">
    <property type="term" value="C:outer membrane-bounded periplasmic space"/>
    <property type="evidence" value="ECO:0007669"/>
    <property type="project" value="UniProtKB-ARBA"/>
</dbReference>
<dbReference type="InterPro" id="IPR000914">
    <property type="entry name" value="SBP_5_dom"/>
</dbReference>
<comment type="similarity">
    <text evidence="1">Belongs to the bacterial solute-binding protein 5 family.</text>
</comment>
<dbReference type="Gene3D" id="3.10.105.10">
    <property type="entry name" value="Dipeptide-binding Protein, Domain 3"/>
    <property type="match status" value="1"/>
</dbReference>
<dbReference type="PANTHER" id="PTHR30290">
    <property type="entry name" value="PERIPLASMIC BINDING COMPONENT OF ABC TRANSPORTER"/>
    <property type="match status" value="1"/>
</dbReference>
<dbReference type="InterPro" id="IPR039424">
    <property type="entry name" value="SBP_5"/>
</dbReference>
<reference evidence="4 5" key="1">
    <citation type="submission" date="2016-01" db="EMBL/GenBank/DDBJ databases">
        <authorList>
            <person name="Oliw E.H."/>
        </authorList>
    </citation>
    <scope>NUCLEOTIDE SEQUENCE [LARGE SCALE GENOMIC DNA]</scope>
    <source>
        <strain evidence="4">LMG 27134</strain>
    </source>
</reference>
<dbReference type="RefSeq" id="WP_062088391.1">
    <property type="nucleotide sequence ID" value="NZ_FCOK02000030.1"/>
</dbReference>
<dbReference type="OrthoDB" id="9801799at2"/>
<dbReference type="GO" id="GO:1904680">
    <property type="term" value="F:peptide transmembrane transporter activity"/>
    <property type="evidence" value="ECO:0007669"/>
    <property type="project" value="TreeGrafter"/>
</dbReference>
<dbReference type="GO" id="GO:0015833">
    <property type="term" value="P:peptide transport"/>
    <property type="evidence" value="ECO:0007669"/>
    <property type="project" value="TreeGrafter"/>
</dbReference>
<dbReference type="EMBL" id="FCOK02000030">
    <property type="protein sequence ID" value="SAL43434.1"/>
    <property type="molecule type" value="Genomic_DNA"/>
</dbReference>
<feature type="domain" description="Solute-binding protein family 5" evidence="3">
    <location>
        <begin position="92"/>
        <end position="436"/>
    </location>
</feature>
<evidence type="ECO:0000313" key="5">
    <source>
        <dbReference type="Proteomes" id="UP000054683"/>
    </source>
</evidence>
<dbReference type="SUPFAM" id="SSF53850">
    <property type="entry name" value="Periplasmic binding protein-like II"/>
    <property type="match status" value="1"/>
</dbReference>
<name>A0A158HGF7_9BURK</name>
<gene>
    <name evidence="4" type="ORF">AWB69_04398</name>
</gene>
<proteinExistence type="inferred from homology"/>
<evidence type="ECO:0000256" key="2">
    <source>
        <dbReference type="ARBA" id="ARBA00022729"/>
    </source>
</evidence>
<dbReference type="PANTHER" id="PTHR30290:SF38">
    <property type="entry name" value="D,D-DIPEPTIDE-BINDING PERIPLASMIC PROTEIN DDPA-RELATED"/>
    <property type="match status" value="1"/>
</dbReference>
<evidence type="ECO:0000313" key="4">
    <source>
        <dbReference type="EMBL" id="SAL43434.1"/>
    </source>
</evidence>
<dbReference type="InterPro" id="IPR030678">
    <property type="entry name" value="Peptide/Ni-bd"/>
</dbReference>
<evidence type="ECO:0000256" key="1">
    <source>
        <dbReference type="ARBA" id="ARBA00005695"/>
    </source>
</evidence>
<dbReference type="Pfam" id="PF00496">
    <property type="entry name" value="SBP_bac_5"/>
    <property type="match status" value="1"/>
</dbReference>
<dbReference type="Gene3D" id="3.90.76.10">
    <property type="entry name" value="Dipeptide-binding Protein, Domain 1"/>
    <property type="match status" value="1"/>
</dbReference>
<evidence type="ECO:0000259" key="3">
    <source>
        <dbReference type="Pfam" id="PF00496"/>
    </source>
</evidence>
<keyword evidence="2" id="KW-0732">Signal</keyword>
<dbReference type="PIRSF" id="PIRSF002741">
    <property type="entry name" value="MppA"/>
    <property type="match status" value="1"/>
</dbReference>
<dbReference type="GO" id="GO:0043190">
    <property type="term" value="C:ATP-binding cassette (ABC) transporter complex"/>
    <property type="evidence" value="ECO:0007669"/>
    <property type="project" value="InterPro"/>
</dbReference>
<dbReference type="Proteomes" id="UP000054683">
    <property type="component" value="Unassembled WGS sequence"/>
</dbReference>
<protein>
    <submittedName>
        <fullName evidence="4">Extracellular solute-binding protein</fullName>
    </submittedName>
</protein>